<feature type="domain" description="Integrase catalytic" evidence="2">
    <location>
        <begin position="167"/>
        <end position="356"/>
    </location>
</feature>
<protein>
    <submittedName>
        <fullName evidence="3">Mu transposase C-terminal domain-containing protein</fullName>
    </submittedName>
</protein>
<dbReference type="SUPFAM" id="SSF46689">
    <property type="entry name" value="Homeodomain-like"/>
    <property type="match status" value="1"/>
</dbReference>
<sequence length="504" mass="55587">MTGDDAPTVEATPTGSALTASTMTQAQRELAMARFAVLRPHLDDGVALTAAARHAGVPVRTAQRWLARYREAGLAGLARRSRVDRGRRRVSEQLVTLIEGMALRIPRPSAATIHRTIRAVAGKHGWPVPSYATVYAIVAGLDPALTTLAHEGTKRYEEVFDLVGRREAGAPNEIWQADHTELDIWVLTPSGTPARPWLTVIEDDHSRAAAGYAVSLEAPNSLNTALALRQAIWRKPDPGWPVCGIPAVFYTDHGSDFTSRHLEAVAADLHVQLVFSLPGKPRGRGKIERLFNTINQMCLQPLPGYAPRGIPDRAGRAQLTLAELDAAIGAFLTGDYHHRVHSETRQSPNERWTAGGFLPRMPDSLEQLDLLLLTVAKPRKIHPDGVRFHGLRYLDPTLAAYVGEQVVIRYDPRDLAEIRIFHDEQFLCRAICPELAGHCVALKDLTAARNARRREVRQGLRNRASVVDQLLAVHRPDHDHPAAGTAAAPDEPVPPRRLKLYRED</sequence>
<dbReference type="InterPro" id="IPR009004">
    <property type="entry name" value="Transposase_Mu_C"/>
</dbReference>
<reference evidence="4" key="1">
    <citation type="journal article" date="2019" name="Int. J. Syst. Evol. Microbiol.">
        <title>The Global Catalogue of Microorganisms (GCM) 10K type strain sequencing project: providing services to taxonomists for standard genome sequencing and annotation.</title>
        <authorList>
            <consortium name="The Broad Institute Genomics Platform"/>
            <consortium name="The Broad Institute Genome Sequencing Center for Infectious Disease"/>
            <person name="Wu L."/>
            <person name="Ma J."/>
        </authorList>
    </citation>
    <scope>NUCLEOTIDE SEQUENCE [LARGE SCALE GENOMIC DNA]</scope>
    <source>
        <strain evidence="4">JCM 11896</strain>
    </source>
</reference>
<accession>A0ABP4IGF6</accession>
<dbReference type="PROSITE" id="PS50994">
    <property type="entry name" value="INTEGRASE"/>
    <property type="match status" value="1"/>
</dbReference>
<gene>
    <name evidence="3" type="ORF">GCM10009613_26250</name>
</gene>
<dbReference type="RefSeq" id="WP_344021973.1">
    <property type="nucleotide sequence ID" value="NZ_BAAAJK010000008.1"/>
</dbReference>
<dbReference type="SUPFAM" id="SSF53098">
    <property type="entry name" value="Ribonuclease H-like"/>
    <property type="match status" value="1"/>
</dbReference>
<dbReference type="PANTHER" id="PTHR35004:SF6">
    <property type="entry name" value="TRANSPOSASE"/>
    <property type="match status" value="1"/>
</dbReference>
<feature type="region of interest" description="Disordered" evidence="1">
    <location>
        <begin position="478"/>
        <end position="504"/>
    </location>
</feature>
<dbReference type="SUPFAM" id="SSF50610">
    <property type="entry name" value="mu transposase, C-terminal domain"/>
    <property type="match status" value="1"/>
</dbReference>
<organism evidence="3 4">
    <name type="scientific">Pseudonocardia kongjuensis</name>
    <dbReference type="NCBI Taxonomy" id="102227"/>
    <lineage>
        <taxon>Bacteria</taxon>
        <taxon>Bacillati</taxon>
        <taxon>Actinomycetota</taxon>
        <taxon>Actinomycetes</taxon>
        <taxon>Pseudonocardiales</taxon>
        <taxon>Pseudonocardiaceae</taxon>
        <taxon>Pseudonocardia</taxon>
    </lineage>
</organism>
<dbReference type="Gene3D" id="2.30.30.130">
    <property type="entry name" value="Transposase, Mu, C-terminal"/>
    <property type="match status" value="1"/>
</dbReference>
<dbReference type="Proteomes" id="UP001501414">
    <property type="component" value="Unassembled WGS sequence"/>
</dbReference>
<dbReference type="InterPro" id="IPR015378">
    <property type="entry name" value="Transposase-like_Mu_C"/>
</dbReference>
<evidence type="ECO:0000256" key="1">
    <source>
        <dbReference type="SAM" id="MobiDB-lite"/>
    </source>
</evidence>
<dbReference type="Pfam" id="PF00665">
    <property type="entry name" value="rve"/>
    <property type="match status" value="1"/>
</dbReference>
<dbReference type="Gene3D" id="3.30.420.10">
    <property type="entry name" value="Ribonuclease H-like superfamily/Ribonuclease H"/>
    <property type="match status" value="1"/>
</dbReference>
<keyword evidence="4" id="KW-1185">Reference proteome</keyword>
<evidence type="ECO:0000259" key="2">
    <source>
        <dbReference type="PROSITE" id="PS50994"/>
    </source>
</evidence>
<dbReference type="InterPro" id="IPR012337">
    <property type="entry name" value="RNaseH-like_sf"/>
</dbReference>
<name>A0ABP4IGF6_9PSEU</name>
<dbReference type="Gene3D" id="1.10.10.60">
    <property type="entry name" value="Homeodomain-like"/>
    <property type="match status" value="1"/>
</dbReference>
<dbReference type="InterPro" id="IPR001584">
    <property type="entry name" value="Integrase_cat-core"/>
</dbReference>
<dbReference type="InterPro" id="IPR009057">
    <property type="entry name" value="Homeodomain-like_sf"/>
</dbReference>
<evidence type="ECO:0000313" key="4">
    <source>
        <dbReference type="Proteomes" id="UP001501414"/>
    </source>
</evidence>
<dbReference type="Pfam" id="PF13565">
    <property type="entry name" value="HTH_32"/>
    <property type="match status" value="1"/>
</dbReference>
<dbReference type="PANTHER" id="PTHR35004">
    <property type="entry name" value="TRANSPOSASE RV3428C-RELATED"/>
    <property type="match status" value="1"/>
</dbReference>
<evidence type="ECO:0000313" key="3">
    <source>
        <dbReference type="EMBL" id="GAA1388622.1"/>
    </source>
</evidence>
<dbReference type="EMBL" id="BAAAJK010000008">
    <property type="protein sequence ID" value="GAA1388622.1"/>
    <property type="molecule type" value="Genomic_DNA"/>
</dbReference>
<comment type="caution">
    <text evidence="3">The sequence shown here is derived from an EMBL/GenBank/DDBJ whole genome shotgun (WGS) entry which is preliminary data.</text>
</comment>
<dbReference type="InterPro" id="IPR036397">
    <property type="entry name" value="RNaseH_sf"/>
</dbReference>
<proteinExistence type="predicted"/>
<dbReference type="Pfam" id="PF09299">
    <property type="entry name" value="Mu-transpos_C"/>
    <property type="match status" value="1"/>
</dbReference>